<organism evidence="2 3">
    <name type="scientific">Pristionchus mayeri</name>
    <dbReference type="NCBI Taxonomy" id="1317129"/>
    <lineage>
        <taxon>Eukaryota</taxon>
        <taxon>Metazoa</taxon>
        <taxon>Ecdysozoa</taxon>
        <taxon>Nematoda</taxon>
        <taxon>Chromadorea</taxon>
        <taxon>Rhabditida</taxon>
        <taxon>Rhabditina</taxon>
        <taxon>Diplogasteromorpha</taxon>
        <taxon>Diplogasteroidea</taxon>
        <taxon>Neodiplogasteridae</taxon>
        <taxon>Pristionchus</taxon>
    </lineage>
</organism>
<dbReference type="AlphaFoldDB" id="A0AAN5D599"/>
<comment type="caution">
    <text evidence="2">The sequence shown here is derived from an EMBL/GenBank/DDBJ whole genome shotgun (WGS) entry which is preliminary data.</text>
</comment>
<dbReference type="Proteomes" id="UP001328107">
    <property type="component" value="Unassembled WGS sequence"/>
</dbReference>
<accession>A0AAN5D599</accession>
<protein>
    <submittedName>
        <fullName evidence="2">Uncharacterized protein</fullName>
    </submittedName>
</protein>
<feature type="non-terminal residue" evidence="2">
    <location>
        <position position="240"/>
    </location>
</feature>
<sequence>RSLETSVEMWQEINRFREGDSRDSAAKGERREPIDVFWAAYSKQREGGLSNLVLDLLEKLQHRPFTQHDLQVMISLANPMSQSLPAIPTGIVASSFSGLTSPTVFGFASRPYPHFSPSASPPPSDPEIRRGGENGEMSSSMKNAFEASMTLEETNIRQPIPRRARSQSRKEPSKHTVAESKIPHLSIDCAAGGNGEKVDVSIVLSHRQKLSNGTSEWIRQKNAPPLLMETPMIRSEEMGE</sequence>
<evidence type="ECO:0000313" key="2">
    <source>
        <dbReference type="EMBL" id="GMR56958.1"/>
    </source>
</evidence>
<keyword evidence="3" id="KW-1185">Reference proteome</keyword>
<feature type="region of interest" description="Disordered" evidence="1">
    <location>
        <begin position="151"/>
        <end position="181"/>
    </location>
</feature>
<feature type="region of interest" description="Disordered" evidence="1">
    <location>
        <begin position="114"/>
        <end position="139"/>
    </location>
</feature>
<feature type="compositionally biased region" description="Basic and acidic residues" evidence="1">
    <location>
        <begin position="168"/>
        <end position="181"/>
    </location>
</feature>
<proteinExistence type="predicted"/>
<feature type="non-terminal residue" evidence="2">
    <location>
        <position position="1"/>
    </location>
</feature>
<dbReference type="EMBL" id="BTRK01000006">
    <property type="protein sequence ID" value="GMR56958.1"/>
    <property type="molecule type" value="Genomic_DNA"/>
</dbReference>
<reference evidence="3" key="1">
    <citation type="submission" date="2022-10" db="EMBL/GenBank/DDBJ databases">
        <title>Genome assembly of Pristionchus species.</title>
        <authorList>
            <person name="Yoshida K."/>
            <person name="Sommer R.J."/>
        </authorList>
    </citation>
    <scope>NUCLEOTIDE SEQUENCE [LARGE SCALE GENOMIC DNA]</scope>
    <source>
        <strain evidence="3">RS5460</strain>
    </source>
</reference>
<gene>
    <name evidence="2" type="ORF">PMAYCL1PPCAC_27153</name>
</gene>
<name>A0AAN5D599_9BILA</name>
<evidence type="ECO:0000313" key="3">
    <source>
        <dbReference type="Proteomes" id="UP001328107"/>
    </source>
</evidence>
<evidence type="ECO:0000256" key="1">
    <source>
        <dbReference type="SAM" id="MobiDB-lite"/>
    </source>
</evidence>